<feature type="signal peptide" evidence="1">
    <location>
        <begin position="1"/>
        <end position="28"/>
    </location>
</feature>
<gene>
    <name evidence="2" type="ORF">DDF67_13325</name>
</gene>
<evidence type="ECO:0008006" key="4">
    <source>
        <dbReference type="Google" id="ProtNLM"/>
    </source>
</evidence>
<keyword evidence="1" id="KW-0732">Signal</keyword>
<proteinExistence type="predicted"/>
<accession>A0A2T9JXI0</accession>
<dbReference type="OrthoDB" id="7398962at2"/>
<keyword evidence="3" id="KW-1185">Reference proteome</keyword>
<protein>
    <recommendedName>
        <fullName evidence="4">Outer membrane beta-barrel protein</fullName>
    </recommendedName>
</protein>
<organism evidence="2 3">
    <name type="scientific">Caulobacter endophyticus</name>
    <dbReference type="NCBI Taxonomy" id="2172652"/>
    <lineage>
        <taxon>Bacteria</taxon>
        <taxon>Pseudomonadati</taxon>
        <taxon>Pseudomonadota</taxon>
        <taxon>Alphaproteobacteria</taxon>
        <taxon>Caulobacterales</taxon>
        <taxon>Caulobacteraceae</taxon>
        <taxon>Caulobacter</taxon>
    </lineage>
</organism>
<dbReference type="SUPFAM" id="SSF56935">
    <property type="entry name" value="Porins"/>
    <property type="match status" value="2"/>
</dbReference>
<name>A0A2T9JXI0_9CAUL</name>
<dbReference type="RefSeq" id="WP_109101369.1">
    <property type="nucleotide sequence ID" value="NZ_QDKQ01000048.1"/>
</dbReference>
<dbReference type="Proteomes" id="UP000245073">
    <property type="component" value="Unassembled WGS sequence"/>
</dbReference>
<dbReference type="Pfam" id="PF10082">
    <property type="entry name" value="BBP2_2"/>
    <property type="match status" value="1"/>
</dbReference>
<dbReference type="InterPro" id="IPR018759">
    <property type="entry name" value="BBP2_2"/>
</dbReference>
<evidence type="ECO:0000256" key="1">
    <source>
        <dbReference type="SAM" id="SignalP"/>
    </source>
</evidence>
<sequence>MVTAASCKKAWLAAAALVGVAAPSLASAQVAAFDETAYREGLFSRQRNVSVRQRPRPEFSRVPKAVGGFMVSPTLTGELEFNDNIYATNANVVDDTIVRIQPSIVARSNWGRHALNGFARANVAEYLDNDQESATDWIAGATARYDILRGAGVQAGASYEKTTESRTSSGARSDLSGPNRFESARVFVGASQAFARLRLSGQANYRTQRFDDNRDRTTGAVVSQGFRDRDIYVAAGRAEYAVSPDTSVFFTAAANKRDGAGALAAQRDSTGYDVGVGANFDLGGLARGEFSIGYLDQDYDNQFSSVNGLSARGQIEYFPTQLISVTASVERGVEDSPVTDAAGFLSTSALLQVDYELLRNLIITGSASWGDDDYAGIQRQDKRWGAALAANYLLSRTIGLNLRYQHYDQESEGANAGRSYDVNSVVLGLSYRF</sequence>
<evidence type="ECO:0000313" key="3">
    <source>
        <dbReference type="Proteomes" id="UP000245073"/>
    </source>
</evidence>
<comment type="caution">
    <text evidence="2">The sequence shown here is derived from an EMBL/GenBank/DDBJ whole genome shotgun (WGS) entry which is preliminary data.</text>
</comment>
<evidence type="ECO:0000313" key="2">
    <source>
        <dbReference type="EMBL" id="PVM88353.1"/>
    </source>
</evidence>
<reference evidence="2 3" key="1">
    <citation type="submission" date="2018-04" db="EMBL/GenBank/DDBJ databases">
        <title>The genome sequence of Caulobacter sp. 744.</title>
        <authorList>
            <person name="Gao J."/>
            <person name="Sun J."/>
        </authorList>
    </citation>
    <scope>NUCLEOTIDE SEQUENCE [LARGE SCALE GENOMIC DNA]</scope>
    <source>
        <strain evidence="2 3">774</strain>
    </source>
</reference>
<dbReference type="AlphaFoldDB" id="A0A2T9JXI0"/>
<dbReference type="EMBL" id="QDKQ01000048">
    <property type="protein sequence ID" value="PVM88353.1"/>
    <property type="molecule type" value="Genomic_DNA"/>
</dbReference>
<feature type="chain" id="PRO_5015717881" description="Outer membrane beta-barrel protein" evidence="1">
    <location>
        <begin position="29"/>
        <end position="433"/>
    </location>
</feature>